<sequence length="1594" mass="174249">MEQDFLADMEARLQRFRTSGDPAHLLDERAQGEATALAALLHADADLRCHFTLGLFHWYRSRLLPWRDAMENAAKAHDLLLPCYVAGREDLPASVVPVLAARVLRSVTGRLEETIAGSAGPPPSELVSLWARSLELAAPGAREEIIARVLPAGGTYTPEQLDLLIDVGRAIVKATPRGHGLEAPGMSVLASCLIERFRANNATADLEAADEAFRTAQGITPPDHPMATQLELQRRQTRRLRLAHMARKTELDEAVRAARNALAADESALDRQSRLHDLATALNSRYQRFRSATDLQDAINAFQELNDRAPVDYPDVLRIDEISSLAELLSARYQLHQRLPDLDKLIDALTALVHTVHITSPLYIPSLRHLVTVMAGRSEITGQPKDLDAAITLLETIERALPANAPPTADVLMLHGRILQTRASRLALPADLDKAIELYGSAAAASAPGRTVRLDALKHLGAALGQRAQWSGSRPDDMDKAVAAAQTAVDEAPPDHPLRPSLLHDLAGAHHLRHQLTRSTADLDAEIRINRLLLDAGGTEDPEYPLHARNLGIALLLRSEAVNDPSDANEAVDVLSAALQWAEEGTPQVGVLEHILRGAYRWRFTFTRDWRDAWAGAMATKGNPSPDESSADRLFMQADSWPQSPYPVLVDGLGVAHTETPGWNEGLIPFLTQVGEALDNVPPGTPGWLYAQRFRQVLRESPAALGSLAGVEELINAYRAVLQPINLPTTTAGHLDYDASLEALRHELRDPAVRPYGALRVQTLIDAQHKALEEPEPSVPARYTHQLLACALLTTYERSGDLHELDAAVRAMRTALAATPFNNPERAAHHCFLADALWQRYERTGEQEDLTGVIASLRHLSELLPRGGCGQCRRCRLRGRLHFNLACALRRVFEQTGREEDGATALLQVYLARAYVLPGHPDCDLYGALINWWTPDSAQSTEDLKELICAYRAVIDDLPEGDADRTVCQSSLGELLRLLHLRTQDSTTLDAAIEATQCAVAGTVVPRAAHARDLTRLAALLLQRHQQERDEADREAAIQAYTQAAAVPTAPPSLRIHAAQSAAALCAPDRPKDAAQLLTNAMRLLPDTAPRHRPRALQESALSAFPSLVADAAALTLRTADADTQEPPAYQALTLLESGRAVLIGQALEVRGDIALLRHHHPQLAHHFVELRAALHLPDGEGEVEGEATSSATRASQHSRRLTEELTEVLQEIRRQPGFASFARPPTLRQLTAQAAQGPIVVYNMSDYRSDALIITEDGITSLALPTLTPHAVRQQVRAFQQALRHAADPQLRPVDRKDAQGRMRTVLAWLWDNAAGPVLHHLGIASAHRTSAPWPRVWWIPGGLLGQLPLHAAGHHDEALDAPDRRTVLDRVVSSFSPSVRALDHSRTRDRSQHRPLDKALIISMPTTPGMNAPLRADEEARLLKSRLPASLRLTDATSAEVMEHLSDYPIVHFACHAVCHPTHPSQSTLLLTDHASAPMTVQRLNTLHLGQGRLAYLSACSTAVTAADTLLDEAIHLTSAFQLVGFPHVIGTLWQVDDTTALQVATAFYGHLAESGPQPGDMALALHNAQRDRRDAYPLLVSTWAAHLHTGA</sequence>
<proteinExistence type="predicted"/>
<dbReference type="OrthoDB" id="3206999at2"/>
<evidence type="ECO:0000313" key="3">
    <source>
        <dbReference type="EMBL" id="KUM98406.1"/>
    </source>
</evidence>
<protein>
    <recommendedName>
        <fullName evidence="2">CHAT domain-containing protein</fullName>
    </recommendedName>
</protein>
<dbReference type="EMBL" id="LMWL01000005">
    <property type="protein sequence ID" value="KUM98406.1"/>
    <property type="molecule type" value="Genomic_DNA"/>
</dbReference>
<dbReference type="RefSeq" id="WP_066991311.1">
    <property type="nucleotide sequence ID" value="NZ_BNDU01000004.1"/>
</dbReference>
<dbReference type="STRING" id="67285.AQI88_03225"/>
<evidence type="ECO:0000259" key="2">
    <source>
        <dbReference type="Pfam" id="PF12770"/>
    </source>
</evidence>
<comment type="caution">
    <text evidence="3">The sequence shown here is derived from an EMBL/GenBank/DDBJ whole genome shotgun (WGS) entry which is preliminary data.</text>
</comment>
<feature type="domain" description="CHAT" evidence="2">
    <location>
        <begin position="1307"/>
        <end position="1593"/>
    </location>
</feature>
<dbReference type="InterPro" id="IPR024983">
    <property type="entry name" value="CHAT_dom"/>
</dbReference>
<organism evidence="3 4">
    <name type="scientific">Streptomyces cellostaticus</name>
    <dbReference type="NCBI Taxonomy" id="67285"/>
    <lineage>
        <taxon>Bacteria</taxon>
        <taxon>Bacillati</taxon>
        <taxon>Actinomycetota</taxon>
        <taxon>Actinomycetes</taxon>
        <taxon>Kitasatosporales</taxon>
        <taxon>Streptomycetaceae</taxon>
        <taxon>Streptomyces</taxon>
    </lineage>
</organism>
<dbReference type="InterPro" id="IPR011990">
    <property type="entry name" value="TPR-like_helical_dom_sf"/>
</dbReference>
<reference evidence="3 4" key="1">
    <citation type="submission" date="2015-10" db="EMBL/GenBank/DDBJ databases">
        <title>Draft genome sequence of Streptomyces cellostaticus DSM 40189, type strain for the species Streptomyces cellostaticus.</title>
        <authorList>
            <person name="Ruckert C."/>
            <person name="Winkler A."/>
            <person name="Kalinowski J."/>
            <person name="Kampfer P."/>
            <person name="Glaeser S."/>
        </authorList>
    </citation>
    <scope>NUCLEOTIDE SEQUENCE [LARGE SCALE GENOMIC DNA]</scope>
    <source>
        <strain evidence="3 4">DSM 40189</strain>
    </source>
</reference>
<accession>A0A124HDR7</accession>
<name>A0A124HDR7_9ACTN</name>
<dbReference type="Proteomes" id="UP000054241">
    <property type="component" value="Unassembled WGS sequence"/>
</dbReference>
<evidence type="ECO:0000313" key="4">
    <source>
        <dbReference type="Proteomes" id="UP000054241"/>
    </source>
</evidence>
<dbReference type="Pfam" id="PF12770">
    <property type="entry name" value="CHAT"/>
    <property type="match status" value="1"/>
</dbReference>
<gene>
    <name evidence="3" type="ORF">AQI88_03225</name>
</gene>
<feature type="region of interest" description="Disordered" evidence="1">
    <location>
        <begin position="1181"/>
        <end position="1200"/>
    </location>
</feature>
<evidence type="ECO:0000256" key="1">
    <source>
        <dbReference type="SAM" id="MobiDB-lite"/>
    </source>
</evidence>
<keyword evidence="4" id="KW-1185">Reference proteome</keyword>
<dbReference type="Gene3D" id="1.25.40.10">
    <property type="entry name" value="Tetratricopeptide repeat domain"/>
    <property type="match status" value="1"/>
</dbReference>